<comment type="caution">
    <text evidence="1">The sequence shown here is derived from an EMBL/GenBank/DDBJ whole genome shotgun (WGS) entry which is preliminary data.</text>
</comment>
<name>A0A1E8B543_BACMY</name>
<accession>A0A1E8B543</accession>
<proteinExistence type="predicted"/>
<evidence type="ECO:0000313" key="2">
    <source>
        <dbReference type="Proteomes" id="UP000175706"/>
    </source>
</evidence>
<dbReference type="RefSeq" id="WP_410254625.1">
    <property type="nucleotide sequence ID" value="NZ_LXLU01000052.1"/>
</dbReference>
<dbReference type="AlphaFoldDB" id="A0A1E8B543"/>
<gene>
    <name evidence="1" type="ORF">BWGOE8_33880</name>
</gene>
<organism evidence="1 2">
    <name type="scientific">Bacillus mycoides</name>
    <dbReference type="NCBI Taxonomy" id="1405"/>
    <lineage>
        <taxon>Bacteria</taxon>
        <taxon>Bacillati</taxon>
        <taxon>Bacillota</taxon>
        <taxon>Bacilli</taxon>
        <taxon>Bacillales</taxon>
        <taxon>Bacillaceae</taxon>
        <taxon>Bacillus</taxon>
        <taxon>Bacillus cereus group</taxon>
    </lineage>
</organism>
<protein>
    <submittedName>
        <fullName evidence="1">Uncharacterized protein</fullName>
    </submittedName>
</protein>
<evidence type="ECO:0000313" key="1">
    <source>
        <dbReference type="EMBL" id="OFD76495.1"/>
    </source>
</evidence>
<reference evidence="1 2" key="1">
    <citation type="submission" date="2016-05" db="EMBL/GenBank/DDBJ databases">
        <title>Bacillus thuringiensis and Bacillus weihenstephanensis as novel biocontrol agents of wilt causing Verticillium species.</title>
        <authorList>
            <person name="Hollensteiner J."/>
            <person name="Wemheuer F."/>
            <person name="Harting R."/>
            <person name="Kolarzyk A."/>
            <person name="Diaz-Valerio S."/>
            <person name="Poehlein A."/>
            <person name="Brzuszkiewicz E."/>
            <person name="Nesemann K."/>
            <person name="Braus-Stromeyer S."/>
            <person name="Braus G."/>
            <person name="Daniel R."/>
            <person name="Liesegang H."/>
        </authorList>
    </citation>
    <scope>NUCLEOTIDE SEQUENCE [LARGE SCALE GENOMIC DNA]</scope>
    <source>
        <strain evidence="1 2">GOE8</strain>
    </source>
</reference>
<dbReference type="Proteomes" id="UP000175706">
    <property type="component" value="Unassembled WGS sequence"/>
</dbReference>
<sequence length="50" mass="5328">MKPQLNDLGVLTRGFPRQASLVVTIGGENTNLRMLDILSIGLGSGTRIFG</sequence>
<dbReference type="EMBL" id="LXLT01000048">
    <property type="protein sequence ID" value="OFD76495.1"/>
    <property type="molecule type" value="Genomic_DNA"/>
</dbReference>